<dbReference type="InterPro" id="IPR027417">
    <property type="entry name" value="P-loop_NTPase"/>
</dbReference>
<feature type="binding site" evidence="4">
    <location>
        <position position="25"/>
    </location>
    <ligand>
        <name>Mg(2+)</name>
        <dbReference type="ChEBI" id="CHEBI:18420"/>
    </ligand>
</feature>
<dbReference type="GO" id="GO:0003924">
    <property type="term" value="F:GTPase activity"/>
    <property type="evidence" value="ECO:0007669"/>
    <property type="project" value="InterPro"/>
</dbReference>
<keyword evidence="4" id="KW-0479">Metal-binding</keyword>
<reference evidence="5 6" key="1">
    <citation type="submission" date="2020-10" db="EMBL/GenBank/DDBJ databases">
        <title>Pygocentrus nattereri (red-bellied piranha) genome, fPygNat1, primary haplotype.</title>
        <authorList>
            <person name="Myers G."/>
            <person name="Meyer A."/>
            <person name="Karagic N."/>
            <person name="Pippel M."/>
            <person name="Winkler S."/>
            <person name="Tracey A."/>
            <person name="Wood J."/>
            <person name="Formenti G."/>
            <person name="Howe K."/>
            <person name="Fedrigo O."/>
            <person name="Jarvis E.D."/>
        </authorList>
    </citation>
    <scope>NUCLEOTIDE SEQUENCE [LARGE SCALE GENOMIC DNA]</scope>
</reference>
<dbReference type="Ensembl" id="ENSPNAT00000009472.2">
    <property type="protein sequence ID" value="ENSPNAP00000002999.1"/>
    <property type="gene ID" value="ENSPNAG00000009372.2"/>
</dbReference>
<evidence type="ECO:0000313" key="6">
    <source>
        <dbReference type="Proteomes" id="UP001501920"/>
    </source>
</evidence>
<evidence type="ECO:0000313" key="5">
    <source>
        <dbReference type="Ensembl" id="ENSPNAP00000002999.1"/>
    </source>
</evidence>
<evidence type="ECO:0000256" key="1">
    <source>
        <dbReference type="ARBA" id="ARBA00022741"/>
    </source>
</evidence>
<name>A0A3B4BWZ0_PYGNA</name>
<proteinExistence type="predicted"/>
<dbReference type="Pfam" id="PF00025">
    <property type="entry name" value="Arf"/>
    <property type="match status" value="1"/>
</dbReference>
<dbReference type="Proteomes" id="UP001501920">
    <property type="component" value="Chromosome 19"/>
</dbReference>
<feature type="binding site" evidence="4">
    <location>
        <position position="42"/>
    </location>
    <ligand>
        <name>Mg(2+)</name>
        <dbReference type="ChEBI" id="CHEBI:18420"/>
    </ligand>
</feature>
<evidence type="ECO:0000256" key="2">
    <source>
        <dbReference type="ARBA" id="ARBA00023134"/>
    </source>
</evidence>
<dbReference type="GO" id="GO:0046872">
    <property type="term" value="F:metal ion binding"/>
    <property type="evidence" value="ECO:0007669"/>
    <property type="project" value="UniProtKB-KW"/>
</dbReference>
<dbReference type="InterPro" id="IPR006689">
    <property type="entry name" value="Small_GTPase_ARF/SAR"/>
</dbReference>
<dbReference type="GO" id="GO:0005525">
    <property type="term" value="F:GTP binding"/>
    <property type="evidence" value="ECO:0007669"/>
    <property type="project" value="UniProtKB-KW"/>
</dbReference>
<dbReference type="OMA" id="CINIMHI"/>
<sequence>MGLHSSKAPSEAQILMLGLDGSGKSTLLYKLKYNEAVLTVPTVGFNVEMQDTPWTGRQSSLLMDFIPNIFCILYV</sequence>
<dbReference type="STRING" id="42514.ENSPNAP00000002999"/>
<accession>A0A3B4BWZ0</accession>
<evidence type="ECO:0000256" key="4">
    <source>
        <dbReference type="PIRSR" id="PIRSR606689-2"/>
    </source>
</evidence>
<dbReference type="AlphaFoldDB" id="A0A3B4BWZ0"/>
<dbReference type="GeneTree" id="ENSGT00940000176999"/>
<evidence type="ECO:0000256" key="3">
    <source>
        <dbReference type="PIRSR" id="PIRSR606689-1"/>
    </source>
</evidence>
<keyword evidence="2 3" id="KW-0342">GTP-binding</keyword>
<reference evidence="5" key="2">
    <citation type="submission" date="2025-08" db="UniProtKB">
        <authorList>
            <consortium name="Ensembl"/>
        </authorList>
    </citation>
    <scope>IDENTIFICATION</scope>
</reference>
<dbReference type="PANTHER" id="PTHR11711">
    <property type="entry name" value="ADP RIBOSYLATION FACTOR-RELATED"/>
    <property type="match status" value="1"/>
</dbReference>
<feature type="binding site" evidence="3">
    <location>
        <begin position="18"/>
        <end position="25"/>
    </location>
    <ligand>
        <name>GTP</name>
        <dbReference type="ChEBI" id="CHEBI:37565"/>
    </ligand>
</feature>
<dbReference type="SUPFAM" id="SSF52540">
    <property type="entry name" value="P-loop containing nucleoside triphosphate hydrolases"/>
    <property type="match status" value="1"/>
</dbReference>
<keyword evidence="4" id="KW-0460">Magnesium</keyword>
<organism evidence="5 6">
    <name type="scientific">Pygocentrus nattereri</name>
    <name type="common">Red-bellied piranha</name>
    <dbReference type="NCBI Taxonomy" id="42514"/>
    <lineage>
        <taxon>Eukaryota</taxon>
        <taxon>Metazoa</taxon>
        <taxon>Chordata</taxon>
        <taxon>Craniata</taxon>
        <taxon>Vertebrata</taxon>
        <taxon>Euteleostomi</taxon>
        <taxon>Actinopterygii</taxon>
        <taxon>Neopterygii</taxon>
        <taxon>Teleostei</taxon>
        <taxon>Ostariophysi</taxon>
        <taxon>Characiformes</taxon>
        <taxon>Characoidei</taxon>
        <taxon>Pygocentrus</taxon>
    </lineage>
</organism>
<keyword evidence="6" id="KW-1185">Reference proteome</keyword>
<protein>
    <submittedName>
        <fullName evidence="5">Uncharacterized protein</fullName>
    </submittedName>
</protein>
<keyword evidence="1 3" id="KW-0547">Nucleotide-binding</keyword>
<dbReference type="InterPro" id="IPR024156">
    <property type="entry name" value="Small_GTPase_ARF"/>
</dbReference>
<dbReference type="Gene3D" id="3.40.50.300">
    <property type="entry name" value="P-loop containing nucleotide triphosphate hydrolases"/>
    <property type="match status" value="1"/>
</dbReference>
<reference evidence="5" key="3">
    <citation type="submission" date="2025-09" db="UniProtKB">
        <authorList>
            <consortium name="Ensembl"/>
        </authorList>
    </citation>
    <scope>IDENTIFICATION</scope>
</reference>